<dbReference type="EMBL" id="CM004389">
    <property type="protein sequence ID" value="KAG8657205.1"/>
    <property type="molecule type" value="Genomic_DNA"/>
</dbReference>
<accession>A0ACB7HXF9</accession>
<dbReference type="Proteomes" id="UP000091857">
    <property type="component" value="Chromosome 3"/>
</dbReference>
<evidence type="ECO:0000313" key="1">
    <source>
        <dbReference type="EMBL" id="KAG8657205.1"/>
    </source>
</evidence>
<reference evidence="2" key="1">
    <citation type="journal article" date="2016" name="Nat. Biotechnol.">
        <title>Sequencing wild and cultivated cassava and related species reveals extensive interspecific hybridization and genetic diversity.</title>
        <authorList>
            <person name="Bredeson J.V."/>
            <person name="Lyons J.B."/>
            <person name="Prochnik S.E."/>
            <person name="Wu G.A."/>
            <person name="Ha C.M."/>
            <person name="Edsinger-Gonzales E."/>
            <person name="Grimwood J."/>
            <person name="Schmutz J."/>
            <person name="Rabbi I.Y."/>
            <person name="Egesi C."/>
            <person name="Nauluvula P."/>
            <person name="Lebot V."/>
            <person name="Ndunguru J."/>
            <person name="Mkamilo G."/>
            <person name="Bart R.S."/>
            <person name="Setter T.L."/>
            <person name="Gleadow R.M."/>
            <person name="Kulakow P."/>
            <person name="Ferguson M.E."/>
            <person name="Rounsley S."/>
            <person name="Rokhsar D.S."/>
        </authorList>
    </citation>
    <scope>NUCLEOTIDE SEQUENCE [LARGE SCALE GENOMIC DNA]</scope>
    <source>
        <strain evidence="2">cv. AM560-2</strain>
    </source>
</reference>
<gene>
    <name evidence="1" type="ORF">MANES_03G048716v8</name>
</gene>
<proteinExistence type="predicted"/>
<organism evidence="1 2">
    <name type="scientific">Manihot esculenta</name>
    <name type="common">Cassava</name>
    <name type="synonym">Jatropha manihot</name>
    <dbReference type="NCBI Taxonomy" id="3983"/>
    <lineage>
        <taxon>Eukaryota</taxon>
        <taxon>Viridiplantae</taxon>
        <taxon>Streptophyta</taxon>
        <taxon>Embryophyta</taxon>
        <taxon>Tracheophyta</taxon>
        <taxon>Spermatophyta</taxon>
        <taxon>Magnoliopsida</taxon>
        <taxon>eudicotyledons</taxon>
        <taxon>Gunneridae</taxon>
        <taxon>Pentapetalae</taxon>
        <taxon>rosids</taxon>
        <taxon>fabids</taxon>
        <taxon>Malpighiales</taxon>
        <taxon>Euphorbiaceae</taxon>
        <taxon>Crotonoideae</taxon>
        <taxon>Manihoteae</taxon>
        <taxon>Manihot</taxon>
    </lineage>
</organism>
<sequence>MVIALKIKDKLCFINRKCEILDADLATYMKWLIVDNMVILWILNCLSKELAKSFLNATSAHQFWKEIRKRFGESGTFPLPIGKEDKYFYSN</sequence>
<evidence type="ECO:0000313" key="2">
    <source>
        <dbReference type="Proteomes" id="UP000091857"/>
    </source>
</evidence>
<keyword evidence="2" id="KW-1185">Reference proteome</keyword>
<protein>
    <submittedName>
        <fullName evidence="1">Uncharacterized protein</fullName>
    </submittedName>
</protein>
<comment type="caution">
    <text evidence="1">The sequence shown here is derived from an EMBL/GenBank/DDBJ whole genome shotgun (WGS) entry which is preliminary data.</text>
</comment>
<name>A0ACB7HXF9_MANES</name>